<dbReference type="PANTHER" id="PTHR22683">
    <property type="entry name" value="SPORULATION PROTEIN RELATED"/>
    <property type="match status" value="1"/>
</dbReference>
<feature type="binding site" evidence="3">
    <location>
        <begin position="413"/>
        <end position="420"/>
    </location>
    <ligand>
        <name>ATP</name>
        <dbReference type="ChEBI" id="CHEBI:30616"/>
    </ligand>
</feature>
<keyword evidence="2 3" id="KW-0067">ATP-binding</keyword>
<comment type="caution">
    <text evidence="6">The sequence shown here is derived from an EMBL/GenBank/DDBJ whole genome shotgun (WGS) entry which is preliminary data.</text>
</comment>
<evidence type="ECO:0000259" key="5">
    <source>
        <dbReference type="PROSITE" id="PS50901"/>
    </source>
</evidence>
<dbReference type="EMBL" id="JBHTIW010000002">
    <property type="protein sequence ID" value="MFD0919001.1"/>
    <property type="molecule type" value="Genomic_DNA"/>
</dbReference>
<dbReference type="PROSITE" id="PS50901">
    <property type="entry name" value="FTSK"/>
    <property type="match status" value="1"/>
</dbReference>
<accession>A0ABW3FQE0</accession>
<dbReference type="Gene3D" id="3.40.50.300">
    <property type="entry name" value="P-loop containing nucleotide triphosphate hydrolases"/>
    <property type="match status" value="2"/>
</dbReference>
<keyword evidence="1 3" id="KW-0547">Nucleotide-binding</keyword>
<evidence type="ECO:0000256" key="3">
    <source>
        <dbReference type="PROSITE-ProRule" id="PRU00289"/>
    </source>
</evidence>
<evidence type="ECO:0000256" key="4">
    <source>
        <dbReference type="SAM" id="MobiDB-lite"/>
    </source>
</evidence>
<dbReference type="Proteomes" id="UP001597018">
    <property type="component" value="Unassembled WGS sequence"/>
</dbReference>
<dbReference type="Pfam" id="PF01580">
    <property type="entry name" value="FtsK_SpoIIIE"/>
    <property type="match status" value="1"/>
</dbReference>
<name>A0ABW3FQE0_9PSEU</name>
<protein>
    <submittedName>
        <fullName evidence="6">FtsK/SpoIIIE domain-containing protein</fullName>
    </submittedName>
</protein>
<dbReference type="InterPro" id="IPR050206">
    <property type="entry name" value="FtsK/SpoIIIE/SftA"/>
</dbReference>
<reference evidence="7" key="1">
    <citation type="journal article" date="2019" name="Int. J. Syst. Evol. Microbiol.">
        <title>The Global Catalogue of Microorganisms (GCM) 10K type strain sequencing project: providing services to taxonomists for standard genome sequencing and annotation.</title>
        <authorList>
            <consortium name="The Broad Institute Genomics Platform"/>
            <consortium name="The Broad Institute Genome Sequencing Center for Infectious Disease"/>
            <person name="Wu L."/>
            <person name="Ma J."/>
        </authorList>
    </citation>
    <scope>NUCLEOTIDE SEQUENCE [LARGE SCALE GENOMIC DNA]</scope>
    <source>
        <strain evidence="7">CCUG 56401</strain>
    </source>
</reference>
<dbReference type="InterPro" id="IPR002543">
    <property type="entry name" value="FtsK_dom"/>
</dbReference>
<evidence type="ECO:0000256" key="1">
    <source>
        <dbReference type="ARBA" id="ARBA00022741"/>
    </source>
</evidence>
<evidence type="ECO:0000313" key="7">
    <source>
        <dbReference type="Proteomes" id="UP001597018"/>
    </source>
</evidence>
<dbReference type="InterPro" id="IPR027417">
    <property type="entry name" value="P-loop_NTPase"/>
</dbReference>
<keyword evidence="7" id="KW-1185">Reference proteome</keyword>
<dbReference type="RefSeq" id="WP_263250833.1">
    <property type="nucleotide sequence ID" value="NZ_BAABLT010000033.1"/>
</dbReference>
<proteinExistence type="predicted"/>
<feature type="compositionally biased region" description="Basic and acidic residues" evidence="4">
    <location>
        <begin position="932"/>
        <end position="946"/>
    </location>
</feature>
<organism evidence="6 7">
    <name type="scientific">Saccharopolyspora rosea</name>
    <dbReference type="NCBI Taxonomy" id="524884"/>
    <lineage>
        <taxon>Bacteria</taxon>
        <taxon>Bacillati</taxon>
        <taxon>Actinomycetota</taxon>
        <taxon>Actinomycetes</taxon>
        <taxon>Pseudonocardiales</taxon>
        <taxon>Pseudonocardiaceae</taxon>
        <taxon>Saccharopolyspora</taxon>
    </lineage>
</organism>
<dbReference type="PANTHER" id="PTHR22683:SF41">
    <property type="entry name" value="DNA TRANSLOCASE FTSK"/>
    <property type="match status" value="1"/>
</dbReference>
<dbReference type="SUPFAM" id="SSF52540">
    <property type="entry name" value="P-loop containing nucleoside triphosphate hydrolases"/>
    <property type="match status" value="1"/>
</dbReference>
<feature type="domain" description="FtsK" evidence="5">
    <location>
        <begin position="395"/>
        <end position="600"/>
    </location>
</feature>
<feature type="region of interest" description="Disordered" evidence="4">
    <location>
        <begin position="923"/>
        <end position="946"/>
    </location>
</feature>
<gene>
    <name evidence="6" type="ORF">ACFQ16_04515</name>
</gene>
<evidence type="ECO:0000256" key="2">
    <source>
        <dbReference type="ARBA" id="ARBA00022840"/>
    </source>
</evidence>
<dbReference type="CDD" id="cd01127">
    <property type="entry name" value="TrwB_TraG_TraD_VirD4"/>
    <property type="match status" value="1"/>
</dbReference>
<evidence type="ECO:0000313" key="6">
    <source>
        <dbReference type="EMBL" id="MFD0919001.1"/>
    </source>
</evidence>
<sequence>MRKRNERRGRIEAAFERLRSTIATALGAAENEHSRVVAECARQEFALRIAQTGVAAAERDPAEITESPNPEFDAALREALREREEAFAEWTARGPSGLDELVREAAPGSAGLPWRDWLGQVGDANTAMPPPELWRIGTAVVPDSPDPRPFPAALPLLDESHLRITSTGASDDVAQDLVQNLLLRLISHFQPGLVRIHVWDVAQLTGTLPGLYPLTGAGLLTAHDPTRLDEMLETLSDQIRRIHTSALAGGHTSLRALAEAEGHRSEPWRVAVLFGDGQPLKEEQQQQLQRIARNGLACGIQLVVVDLPLTVNSAIESVTLLGKDLARTSMTGPAAEVRLDEAPPRGEVTKACAEIARAFEARRARVRTFDDLVPEQLWANRSTSGLQAPVGFAEGEPVWVTLGDASPHTLIGGPSGSGKTNFLYGMLGGLAARYSPDELELYLLDFKEGVSFAQFTPGKRDPSWLPHAQLVGVNVNTDREFGLALLRFLAEEMRRRAESAKRHEVTKLEELRAEDPDGRWPRIVAVIDEFQYLFAERDTVSAQATTLLEDVARRGRSQGIHLVLASQDVSGIEAFWGKPAIFEQFILRIALPKARRVLAEQNLAALELPRWHAVVNHESGVKHGNEIARIPDATAKDTLDKLQTRLWERWTREADDPVPPRLFDGSLLPSLSTVDNFAALRPPTQVPGALLGQVIDVNGTAATARLGRSPGRNIAVIGSVQLDATSVLGAAVLSLARQYRPGGVSFTIAGLLDDAEDDARRVVGTLRSQGHDVEFTGLDGIEEALTGIAGSIDGRSGSDAPRFLVLYAADAGQTRLEQKDPQTRVSGLDQLRTILKQGPERGVHVIGWWRSAQRVKNTLGMGPVDDIGAWVAFDVHGQELSQFAAGQVVNWSPRARRGLFFDRSVHSRPEVVLPFDLDDLVDRGPAVPTPRESTDERSGAREEAGE</sequence>